<dbReference type="GO" id="GO:0004802">
    <property type="term" value="F:transketolase activity"/>
    <property type="evidence" value="ECO:0007669"/>
    <property type="project" value="TreeGrafter"/>
</dbReference>
<dbReference type="Proteomes" id="UP001165289">
    <property type="component" value="Unassembled WGS sequence"/>
</dbReference>
<keyword evidence="7" id="KW-1185">Reference proteome</keyword>
<dbReference type="CDD" id="cd02012">
    <property type="entry name" value="TPP_TK"/>
    <property type="match status" value="1"/>
</dbReference>
<keyword evidence="3" id="KW-0808">Transferase</keyword>
<evidence type="ECO:0000256" key="2">
    <source>
        <dbReference type="ARBA" id="ARBA00001964"/>
    </source>
</evidence>
<dbReference type="InterPro" id="IPR029061">
    <property type="entry name" value="THDP-binding"/>
</dbReference>
<dbReference type="PANTHER" id="PTHR43195:SF1">
    <property type="entry name" value="FI06132P-RELATED"/>
    <property type="match status" value="1"/>
</dbReference>
<comment type="caution">
    <text evidence="6">The sequence shown here is derived from an EMBL/GenBank/DDBJ whole genome shotgun (WGS) entry which is preliminary data.</text>
</comment>
<dbReference type="InterPro" id="IPR051424">
    <property type="entry name" value="Transketolase-like"/>
</dbReference>
<evidence type="ECO:0000313" key="6">
    <source>
        <dbReference type="EMBL" id="KAI6657765.1"/>
    </source>
</evidence>
<dbReference type="EMBL" id="JAKMXF010000111">
    <property type="protein sequence ID" value="KAI6657765.1"/>
    <property type="molecule type" value="Genomic_DNA"/>
</dbReference>
<accession>A0AAV7KAB6</accession>
<dbReference type="NCBIfam" id="NF004559">
    <property type="entry name" value="PRK05899.2-5"/>
    <property type="match status" value="1"/>
</dbReference>
<protein>
    <submittedName>
        <fullName evidence="6">Transketolase-like protein 2</fullName>
    </submittedName>
</protein>
<dbReference type="GO" id="GO:0030976">
    <property type="term" value="F:thiamine pyrophosphate binding"/>
    <property type="evidence" value="ECO:0007669"/>
    <property type="project" value="TreeGrafter"/>
</dbReference>
<dbReference type="InterPro" id="IPR005475">
    <property type="entry name" value="Transketolase-like_Pyr-bd"/>
</dbReference>
<keyword evidence="4" id="KW-0786">Thiamine pyrophosphate</keyword>
<dbReference type="InterPro" id="IPR005474">
    <property type="entry name" value="Transketolase_N"/>
</dbReference>
<dbReference type="SMART" id="SM00861">
    <property type="entry name" value="Transket_pyr"/>
    <property type="match status" value="1"/>
</dbReference>
<evidence type="ECO:0000313" key="7">
    <source>
        <dbReference type="Proteomes" id="UP001165289"/>
    </source>
</evidence>
<dbReference type="AlphaFoldDB" id="A0AAV7KAB6"/>
<dbReference type="CDD" id="cd07033">
    <property type="entry name" value="TPP_PYR_DXS_TK_like"/>
    <property type="match status" value="1"/>
</dbReference>
<evidence type="ECO:0000256" key="1">
    <source>
        <dbReference type="ARBA" id="ARBA00001941"/>
    </source>
</evidence>
<dbReference type="Gene3D" id="3.40.50.970">
    <property type="match status" value="2"/>
</dbReference>
<name>A0AAV7KAB6_9METZ</name>
<evidence type="ECO:0000256" key="3">
    <source>
        <dbReference type="ARBA" id="ARBA00022679"/>
    </source>
</evidence>
<proteinExistence type="predicted"/>
<evidence type="ECO:0000259" key="5">
    <source>
        <dbReference type="SMART" id="SM00861"/>
    </source>
</evidence>
<feature type="domain" description="Transketolase-like pyrimidine-binding" evidence="5">
    <location>
        <begin position="311"/>
        <end position="439"/>
    </location>
</feature>
<dbReference type="Pfam" id="PF02779">
    <property type="entry name" value="Transket_pyr"/>
    <property type="match status" value="1"/>
</dbReference>
<dbReference type="Pfam" id="PF00456">
    <property type="entry name" value="Transketolase_N"/>
    <property type="match status" value="1"/>
</dbReference>
<organism evidence="6 7">
    <name type="scientific">Oopsacas minuta</name>
    <dbReference type="NCBI Taxonomy" id="111878"/>
    <lineage>
        <taxon>Eukaryota</taxon>
        <taxon>Metazoa</taxon>
        <taxon>Porifera</taxon>
        <taxon>Hexactinellida</taxon>
        <taxon>Hexasterophora</taxon>
        <taxon>Lyssacinosida</taxon>
        <taxon>Leucopsacidae</taxon>
        <taxon>Oopsacas</taxon>
    </lineage>
</organism>
<dbReference type="PANTHER" id="PTHR43195">
    <property type="entry name" value="TRANSKETOLASE"/>
    <property type="match status" value="1"/>
</dbReference>
<sequence length="439" mass="48243">MADIQELNDIANKIRLYSLASTTKAGSGHPTSCFSIAEVMSVLFFHTLKQSKEFPKHPSSDRFILSKGHAAPVLYAAWTAAGLLTEEQNLSLRQNESDIEGHPTPRLNFVDVATGSLGQGLSCGCGMAYVGKYFDKASYRVYVVLGDGESAEGSNWEAMAFAAYYKLDNLVLIIDVNRLGQSEPTQLQHDTETYRKRADAFGFHTKVINGHSVEELIQIFDEAKTVKDKPTCVIAKTYKGHGSTKVSDKHGYHGKALKSDHNEIEAEISGKIQNTAAIKLGLTPFEDDAPKIELSPITLSSPPNYKIGDNAAVRKAYGVALAKMGDNSPLITTFDADTKNSTFAQDYKDKYPDRHVECFIAEQNMVGVAIGAACRNRRIAFVSTFACFLTRAFDQIRMGAISQTEVSILYRHFTVCVVIPDTLSGTVNPLYLSYYSMIP</sequence>
<comment type="cofactor">
    <cofactor evidence="1">
        <name>Co(2+)</name>
        <dbReference type="ChEBI" id="CHEBI:48828"/>
    </cofactor>
</comment>
<dbReference type="SUPFAM" id="SSF52518">
    <property type="entry name" value="Thiamin diphosphate-binding fold (THDP-binding)"/>
    <property type="match status" value="2"/>
</dbReference>
<reference evidence="6 7" key="1">
    <citation type="journal article" date="2023" name="BMC Biol.">
        <title>The compact genome of the sponge Oopsacas minuta (Hexactinellida) is lacking key metazoan core genes.</title>
        <authorList>
            <person name="Santini S."/>
            <person name="Schenkelaars Q."/>
            <person name="Jourda C."/>
            <person name="Duchesne M."/>
            <person name="Belahbib H."/>
            <person name="Rocher C."/>
            <person name="Selva M."/>
            <person name="Riesgo A."/>
            <person name="Vervoort M."/>
            <person name="Leys S.P."/>
            <person name="Kodjabachian L."/>
            <person name="Le Bivic A."/>
            <person name="Borchiellini C."/>
            <person name="Claverie J.M."/>
            <person name="Renard E."/>
        </authorList>
    </citation>
    <scope>NUCLEOTIDE SEQUENCE [LARGE SCALE GENOMIC DNA]</scope>
    <source>
        <strain evidence="6">SPO-2</strain>
    </source>
</reference>
<gene>
    <name evidence="6" type="ORF">LOD99_508</name>
</gene>
<comment type="cofactor">
    <cofactor evidence="2">
        <name>thiamine diphosphate</name>
        <dbReference type="ChEBI" id="CHEBI:58937"/>
    </cofactor>
</comment>
<evidence type="ECO:0000256" key="4">
    <source>
        <dbReference type="ARBA" id="ARBA00023052"/>
    </source>
</evidence>